<dbReference type="SUPFAM" id="SSF54862">
    <property type="entry name" value="4Fe-4S ferredoxins"/>
    <property type="match status" value="1"/>
</dbReference>
<keyword evidence="10" id="KW-1185">Reference proteome</keyword>
<keyword evidence="5" id="KW-0249">Electron transport</keyword>
<dbReference type="Pfam" id="PF12797">
    <property type="entry name" value="Fer4_2"/>
    <property type="match status" value="1"/>
</dbReference>
<reference evidence="9 10" key="1">
    <citation type="submission" date="2019-06" db="EMBL/GenBank/DDBJ databases">
        <title>Sequencing the genomes of 1000 actinobacteria strains.</title>
        <authorList>
            <person name="Klenk H.-P."/>
        </authorList>
    </citation>
    <scope>NUCLEOTIDE SEQUENCE [LARGE SCALE GENOMIC DNA]</scope>
    <source>
        <strain evidence="9 10">DSM 41649</strain>
    </source>
</reference>
<evidence type="ECO:0000256" key="2">
    <source>
        <dbReference type="ARBA" id="ARBA00022485"/>
    </source>
</evidence>
<evidence type="ECO:0000256" key="4">
    <source>
        <dbReference type="ARBA" id="ARBA00022737"/>
    </source>
</evidence>
<evidence type="ECO:0000259" key="8">
    <source>
        <dbReference type="PROSITE" id="PS51379"/>
    </source>
</evidence>
<dbReference type="InterPro" id="IPR050954">
    <property type="entry name" value="ET_IronSulfur_Cluster-Binding"/>
</dbReference>
<keyword evidence="2" id="KW-0004">4Fe-4S</keyword>
<organism evidence="9 10">
    <name type="scientific">Kitasatospora atroaurantiaca</name>
    <dbReference type="NCBI Taxonomy" id="285545"/>
    <lineage>
        <taxon>Bacteria</taxon>
        <taxon>Bacillati</taxon>
        <taxon>Actinomycetota</taxon>
        <taxon>Actinomycetes</taxon>
        <taxon>Kitasatosporales</taxon>
        <taxon>Streptomycetaceae</taxon>
        <taxon>Kitasatospora</taxon>
    </lineage>
</organism>
<feature type="domain" description="4Fe-4S ferredoxin-type" evidence="8">
    <location>
        <begin position="4"/>
        <end position="34"/>
    </location>
</feature>
<proteinExistence type="predicted"/>
<dbReference type="PROSITE" id="PS51379">
    <property type="entry name" value="4FE4S_FER_2"/>
    <property type="match status" value="2"/>
</dbReference>
<name>A0A561EP88_9ACTN</name>
<gene>
    <name evidence="9" type="ORF">FB465_2455</name>
</gene>
<keyword evidence="3" id="KW-0479">Metal-binding</keyword>
<dbReference type="AlphaFoldDB" id="A0A561EP88"/>
<keyword evidence="1" id="KW-0813">Transport</keyword>
<dbReference type="PANTHER" id="PTHR43177">
    <property type="entry name" value="PROTEIN NRFC"/>
    <property type="match status" value="1"/>
</dbReference>
<protein>
    <submittedName>
        <fullName evidence="9">Fe-S-cluster-containing dehydrogenase component</fullName>
    </submittedName>
</protein>
<sequence length="234" mass="24111">MLGRTIFIDPGRCIGCQACVSACRECDSHRGRSMIHLDYPEEGRSVASLPTVCMHCEDPVAPCAEVCPADAILITADGVVQEADPTRCIGCANCVNACPFGVPKIDLEAKLQMKCNPCYDRTSYGLAPMCATVCPTGALFYGTLEELQAERPGVDVSTMFAFGDVTVRTGVAMVVPAEQRAAVPGGLPPGGVPVGDVPDGPVSAASRSDGAPAGGLLRVIEVNGRATPGNGAVS</sequence>
<feature type="domain" description="4Fe-4S ferredoxin-type" evidence="8">
    <location>
        <begin position="79"/>
        <end position="108"/>
    </location>
</feature>
<dbReference type="EMBL" id="VIVR01000001">
    <property type="protein sequence ID" value="TWE17431.1"/>
    <property type="molecule type" value="Genomic_DNA"/>
</dbReference>
<evidence type="ECO:0000256" key="5">
    <source>
        <dbReference type="ARBA" id="ARBA00022982"/>
    </source>
</evidence>
<evidence type="ECO:0000256" key="3">
    <source>
        <dbReference type="ARBA" id="ARBA00022723"/>
    </source>
</evidence>
<dbReference type="PANTHER" id="PTHR43177:SF5">
    <property type="entry name" value="ANAEROBIC DIMETHYL SULFOXIDE REDUCTASE CHAIN B-RELATED"/>
    <property type="match status" value="1"/>
</dbReference>
<keyword evidence="6" id="KW-0408">Iron</keyword>
<evidence type="ECO:0000313" key="9">
    <source>
        <dbReference type="EMBL" id="TWE17431.1"/>
    </source>
</evidence>
<dbReference type="InterPro" id="IPR017900">
    <property type="entry name" value="4Fe4S_Fe_S_CS"/>
</dbReference>
<dbReference type="CDD" id="cd16369">
    <property type="entry name" value="DMSOR_beta_like"/>
    <property type="match status" value="1"/>
</dbReference>
<comment type="caution">
    <text evidence="9">The sequence shown here is derived from an EMBL/GenBank/DDBJ whole genome shotgun (WGS) entry which is preliminary data.</text>
</comment>
<dbReference type="Gene3D" id="3.30.70.20">
    <property type="match status" value="2"/>
</dbReference>
<dbReference type="GO" id="GO:0046872">
    <property type="term" value="F:metal ion binding"/>
    <property type="evidence" value="ECO:0007669"/>
    <property type="project" value="UniProtKB-KW"/>
</dbReference>
<keyword evidence="4" id="KW-0677">Repeat</keyword>
<evidence type="ECO:0000256" key="6">
    <source>
        <dbReference type="ARBA" id="ARBA00023004"/>
    </source>
</evidence>
<evidence type="ECO:0000313" key="10">
    <source>
        <dbReference type="Proteomes" id="UP000318416"/>
    </source>
</evidence>
<evidence type="ECO:0000256" key="7">
    <source>
        <dbReference type="ARBA" id="ARBA00023014"/>
    </source>
</evidence>
<dbReference type="PROSITE" id="PS00198">
    <property type="entry name" value="4FE4S_FER_1"/>
    <property type="match status" value="1"/>
</dbReference>
<dbReference type="GO" id="GO:0051539">
    <property type="term" value="F:4 iron, 4 sulfur cluster binding"/>
    <property type="evidence" value="ECO:0007669"/>
    <property type="project" value="UniProtKB-KW"/>
</dbReference>
<dbReference type="InterPro" id="IPR017896">
    <property type="entry name" value="4Fe4S_Fe-S-bd"/>
</dbReference>
<dbReference type="OrthoDB" id="9779457at2"/>
<keyword evidence="7" id="KW-0411">Iron-sulfur</keyword>
<dbReference type="Proteomes" id="UP000318416">
    <property type="component" value="Unassembled WGS sequence"/>
</dbReference>
<accession>A0A561EP88</accession>
<evidence type="ECO:0000256" key="1">
    <source>
        <dbReference type="ARBA" id="ARBA00022448"/>
    </source>
</evidence>
<dbReference type="Pfam" id="PF13247">
    <property type="entry name" value="Fer4_11"/>
    <property type="match status" value="1"/>
</dbReference>